<evidence type="ECO:0000256" key="1">
    <source>
        <dbReference type="SAM" id="MobiDB-lite"/>
    </source>
</evidence>
<dbReference type="HOGENOM" id="CLU_2514106_0_0_1"/>
<feature type="compositionally biased region" description="Low complexity" evidence="1">
    <location>
        <begin position="41"/>
        <end position="51"/>
    </location>
</feature>
<evidence type="ECO:0000313" key="2">
    <source>
        <dbReference type="EMBL" id="KIJ37936.1"/>
    </source>
</evidence>
<keyword evidence="3" id="KW-1185">Reference proteome</keyword>
<proteinExistence type="predicted"/>
<feature type="region of interest" description="Disordered" evidence="1">
    <location>
        <begin position="1"/>
        <end position="61"/>
    </location>
</feature>
<evidence type="ECO:0000313" key="3">
    <source>
        <dbReference type="Proteomes" id="UP000054279"/>
    </source>
</evidence>
<gene>
    <name evidence="2" type="ORF">M422DRAFT_33530</name>
</gene>
<accession>A0A0C9VKH2</accession>
<name>A0A0C9VKH2_SPHS4</name>
<dbReference type="Proteomes" id="UP000054279">
    <property type="component" value="Unassembled WGS sequence"/>
</dbReference>
<sequence>MPQDDALQQDAMDVHVKAESESDSGVYHSPRPGLDSESDDNSNSASASHSNQTKPPSPQRLKCTYFTGGKCPDRDGSATFVVFAF</sequence>
<dbReference type="AlphaFoldDB" id="A0A0C9VKH2"/>
<organism evidence="2 3">
    <name type="scientific">Sphaerobolus stellatus (strain SS14)</name>
    <dbReference type="NCBI Taxonomy" id="990650"/>
    <lineage>
        <taxon>Eukaryota</taxon>
        <taxon>Fungi</taxon>
        <taxon>Dikarya</taxon>
        <taxon>Basidiomycota</taxon>
        <taxon>Agaricomycotina</taxon>
        <taxon>Agaricomycetes</taxon>
        <taxon>Phallomycetidae</taxon>
        <taxon>Geastrales</taxon>
        <taxon>Sphaerobolaceae</taxon>
        <taxon>Sphaerobolus</taxon>
    </lineage>
</organism>
<dbReference type="EMBL" id="KN837165">
    <property type="protein sequence ID" value="KIJ37936.1"/>
    <property type="molecule type" value="Genomic_DNA"/>
</dbReference>
<protein>
    <submittedName>
        <fullName evidence="2">Uncharacterized protein</fullName>
    </submittedName>
</protein>
<reference evidence="2 3" key="1">
    <citation type="submission" date="2014-06" db="EMBL/GenBank/DDBJ databases">
        <title>Evolutionary Origins and Diversification of the Mycorrhizal Mutualists.</title>
        <authorList>
            <consortium name="DOE Joint Genome Institute"/>
            <consortium name="Mycorrhizal Genomics Consortium"/>
            <person name="Kohler A."/>
            <person name="Kuo A."/>
            <person name="Nagy L.G."/>
            <person name="Floudas D."/>
            <person name="Copeland A."/>
            <person name="Barry K.W."/>
            <person name="Cichocki N."/>
            <person name="Veneault-Fourrey C."/>
            <person name="LaButti K."/>
            <person name="Lindquist E.A."/>
            <person name="Lipzen A."/>
            <person name="Lundell T."/>
            <person name="Morin E."/>
            <person name="Murat C."/>
            <person name="Riley R."/>
            <person name="Ohm R."/>
            <person name="Sun H."/>
            <person name="Tunlid A."/>
            <person name="Henrissat B."/>
            <person name="Grigoriev I.V."/>
            <person name="Hibbett D.S."/>
            <person name="Martin F."/>
        </authorList>
    </citation>
    <scope>NUCLEOTIDE SEQUENCE [LARGE SCALE GENOMIC DNA]</scope>
    <source>
        <strain evidence="2 3">SS14</strain>
    </source>
</reference>